<dbReference type="EMBL" id="SPIA01000002">
    <property type="protein sequence ID" value="TFH67969.1"/>
    <property type="molecule type" value="Genomic_DNA"/>
</dbReference>
<keyword evidence="7" id="KW-1185">Reference proteome</keyword>
<comment type="caution">
    <text evidence="6">The sequence shown here is derived from an EMBL/GenBank/DDBJ whole genome shotgun (WGS) entry which is preliminary data.</text>
</comment>
<dbReference type="GO" id="GO:0003841">
    <property type="term" value="F:1-acylglycerol-3-phosphate O-acyltransferase activity"/>
    <property type="evidence" value="ECO:0007669"/>
    <property type="project" value="TreeGrafter"/>
</dbReference>
<accession>A0A4Y8UJV3</accession>
<dbReference type="GO" id="GO:0006654">
    <property type="term" value="P:phosphatidic acid biosynthetic process"/>
    <property type="evidence" value="ECO:0007669"/>
    <property type="project" value="TreeGrafter"/>
</dbReference>
<comment type="pathway">
    <text evidence="1">Lipid metabolism.</text>
</comment>
<keyword evidence="4" id="KW-1133">Transmembrane helix</keyword>
<keyword evidence="2 6" id="KW-0808">Transferase</keyword>
<dbReference type="CDD" id="cd07989">
    <property type="entry name" value="LPLAT_AGPAT-like"/>
    <property type="match status" value="1"/>
</dbReference>
<dbReference type="SUPFAM" id="SSF69593">
    <property type="entry name" value="Glycerol-3-phosphate (1)-acyltransferase"/>
    <property type="match status" value="1"/>
</dbReference>
<keyword evidence="4" id="KW-0472">Membrane</keyword>
<dbReference type="SMART" id="SM00563">
    <property type="entry name" value="PlsC"/>
    <property type="match status" value="1"/>
</dbReference>
<dbReference type="AlphaFoldDB" id="A0A4Y8UJV3"/>
<proteinExistence type="predicted"/>
<dbReference type="Proteomes" id="UP000298133">
    <property type="component" value="Unassembled WGS sequence"/>
</dbReference>
<dbReference type="InterPro" id="IPR002123">
    <property type="entry name" value="Plipid/glycerol_acylTrfase"/>
</dbReference>
<evidence type="ECO:0000313" key="6">
    <source>
        <dbReference type="EMBL" id="TFH67969.1"/>
    </source>
</evidence>
<evidence type="ECO:0000256" key="1">
    <source>
        <dbReference type="ARBA" id="ARBA00005189"/>
    </source>
</evidence>
<gene>
    <name evidence="6" type="ORF">E3W66_06900</name>
</gene>
<reference evidence="6 7" key="1">
    <citation type="submission" date="2019-03" db="EMBL/GenBank/DDBJ databases">
        <title>Draft genome of Gammaproteobacteria bacterium LSUCC0057, a member of the SAR92 clade.</title>
        <authorList>
            <person name="Lanclos V.C."/>
            <person name="Doiron C."/>
            <person name="Henson M.W."/>
            <person name="Thrash J.C."/>
        </authorList>
    </citation>
    <scope>NUCLEOTIDE SEQUENCE [LARGE SCALE GENOMIC DNA]</scope>
    <source>
        <strain evidence="6 7">LSUCC0057</strain>
    </source>
</reference>
<protein>
    <submittedName>
        <fullName evidence="6">1-acyl-sn-glycerol-3-phosphate acyltransferase</fullName>
    </submittedName>
</protein>
<evidence type="ECO:0000256" key="4">
    <source>
        <dbReference type="SAM" id="Phobius"/>
    </source>
</evidence>
<feature type="transmembrane region" description="Helical" evidence="4">
    <location>
        <begin position="12"/>
        <end position="33"/>
    </location>
</feature>
<evidence type="ECO:0000256" key="3">
    <source>
        <dbReference type="ARBA" id="ARBA00023315"/>
    </source>
</evidence>
<evidence type="ECO:0000259" key="5">
    <source>
        <dbReference type="SMART" id="SM00563"/>
    </source>
</evidence>
<dbReference type="PANTHER" id="PTHR10434">
    <property type="entry name" value="1-ACYL-SN-GLYCEROL-3-PHOSPHATE ACYLTRANSFERASE"/>
    <property type="match status" value="1"/>
</dbReference>
<organism evidence="6 7">
    <name type="scientific">Gammaproteobacteria bacterium LSUCC0057</name>
    <dbReference type="NCBI Taxonomy" id="2559237"/>
    <lineage>
        <taxon>Bacteria</taxon>
        <taxon>Pseudomonadati</taxon>
        <taxon>Pseudomonadota</taxon>
        <taxon>Gammaproteobacteria</taxon>
        <taxon>Cellvibrionales</taxon>
        <taxon>Porticoccaceae</taxon>
        <taxon>SAR92 clade</taxon>
    </lineage>
</organism>
<dbReference type="OrthoDB" id="9812274at2"/>
<keyword evidence="4" id="KW-0812">Transmembrane</keyword>
<name>A0A4Y8UJV3_9GAMM</name>
<feature type="domain" description="Phospholipid/glycerol acyltransferase" evidence="5">
    <location>
        <begin position="74"/>
        <end position="188"/>
    </location>
</feature>
<keyword evidence="3 6" id="KW-0012">Acyltransferase</keyword>
<evidence type="ECO:0000313" key="7">
    <source>
        <dbReference type="Proteomes" id="UP000298133"/>
    </source>
</evidence>
<sequence>MSLLATARALLFRLGFLAIIITGSLFTCLLYWLPGQLPQRSAALSSRLIMGWLRLCCGVRIELVGRDNIPSGPVVVVSNHQSTFETFYFWQLFRPMAFILKRELLQIPLFGWALATTRPIAISRSNPGGAIRHVLRAGRARLAGGQSVIIYPEGTRRTNGQLQPYKTSGAALAKAAGVPLLPVYHNAGHCWPVESWLKRPGVITVVIGEPLHTSDSDARTLTASAQRWAQQTAVTLG</sequence>
<dbReference type="Pfam" id="PF01553">
    <property type="entry name" value="Acyltransferase"/>
    <property type="match status" value="1"/>
</dbReference>
<dbReference type="PANTHER" id="PTHR10434:SF40">
    <property type="entry name" value="1-ACYL-SN-GLYCEROL-3-PHOSPHATE ACYLTRANSFERASE"/>
    <property type="match status" value="1"/>
</dbReference>
<evidence type="ECO:0000256" key="2">
    <source>
        <dbReference type="ARBA" id="ARBA00022679"/>
    </source>
</evidence>